<accession>A0A644UWM4</accession>
<dbReference type="PANTHER" id="PTHR43169:SF2">
    <property type="entry name" value="NAD_GMP SYNTHASE DOMAIN-CONTAINING PROTEIN"/>
    <property type="match status" value="1"/>
</dbReference>
<dbReference type="PIRSF" id="PIRSF006661">
    <property type="entry name" value="PP-lp_UCP006661"/>
    <property type="match status" value="1"/>
</dbReference>
<gene>
    <name evidence="1" type="primary">larE_4</name>
    <name evidence="1" type="ORF">SDC9_29233</name>
</gene>
<dbReference type="NCBIfam" id="TIGR00268">
    <property type="entry name" value="ATP-dependent sacrificial sulfur transferase LarE"/>
    <property type="match status" value="1"/>
</dbReference>
<protein>
    <submittedName>
        <fullName evidence="1">Pyridinium-3,5-biscarboxylic acid mononucleotide sulfurtransferase</fullName>
        <ecNumber evidence="1">2.8.1.-</ecNumber>
    </submittedName>
</protein>
<dbReference type="EC" id="2.8.1.-" evidence="1"/>
<evidence type="ECO:0000313" key="1">
    <source>
        <dbReference type="EMBL" id="MPL83281.1"/>
    </source>
</evidence>
<dbReference type="InterPro" id="IPR052188">
    <property type="entry name" value="Ni-pincer_cofactor_biosynth"/>
</dbReference>
<comment type="caution">
    <text evidence="1">The sequence shown here is derived from an EMBL/GenBank/DDBJ whole genome shotgun (WGS) entry which is preliminary data.</text>
</comment>
<dbReference type="Gene3D" id="3.40.50.620">
    <property type="entry name" value="HUPs"/>
    <property type="match status" value="1"/>
</dbReference>
<dbReference type="AlphaFoldDB" id="A0A644UWM4"/>
<proteinExistence type="predicted"/>
<dbReference type="InterPro" id="IPR014729">
    <property type="entry name" value="Rossmann-like_a/b/a_fold"/>
</dbReference>
<dbReference type="GO" id="GO:0016783">
    <property type="term" value="F:sulfurtransferase activity"/>
    <property type="evidence" value="ECO:0007669"/>
    <property type="project" value="InterPro"/>
</dbReference>
<dbReference type="InterPro" id="IPR005232">
    <property type="entry name" value="LarE"/>
</dbReference>
<dbReference type="PANTHER" id="PTHR43169">
    <property type="entry name" value="EXSB FAMILY PROTEIN"/>
    <property type="match status" value="1"/>
</dbReference>
<dbReference type="EMBL" id="VSSQ01000174">
    <property type="protein sequence ID" value="MPL83281.1"/>
    <property type="molecule type" value="Genomic_DNA"/>
</dbReference>
<name>A0A644UWM4_9ZZZZ</name>
<reference evidence="1" key="1">
    <citation type="submission" date="2019-08" db="EMBL/GenBank/DDBJ databases">
        <authorList>
            <person name="Kucharzyk K."/>
            <person name="Murdoch R.W."/>
            <person name="Higgins S."/>
            <person name="Loffler F."/>
        </authorList>
    </citation>
    <scope>NUCLEOTIDE SEQUENCE</scope>
</reference>
<dbReference type="SUPFAM" id="SSF52402">
    <property type="entry name" value="Adenine nucleotide alpha hydrolases-like"/>
    <property type="match status" value="1"/>
</dbReference>
<keyword evidence="1" id="KW-0808">Transferase</keyword>
<dbReference type="InterPro" id="IPR018317">
    <property type="entry name" value="QueC"/>
</dbReference>
<organism evidence="1">
    <name type="scientific">bioreactor metagenome</name>
    <dbReference type="NCBI Taxonomy" id="1076179"/>
    <lineage>
        <taxon>unclassified sequences</taxon>
        <taxon>metagenomes</taxon>
        <taxon>ecological metagenomes</taxon>
    </lineage>
</organism>
<dbReference type="Pfam" id="PF06508">
    <property type="entry name" value="QueC"/>
    <property type="match status" value="1"/>
</dbReference>
<sequence length="251" mass="27697">MNFPDILKEYSPALVALSGGTDSMTLLASFVKEGLPVSAATVRSEFTVPEEITRAEQFARKLGVEWKVIDVSILSDEHLRTNPEDRCYICKKRIMQTLLAEADGKTICDGTHADDADEERPGKKALKELGIVSPFALSGIGKRGIISMAKELGVTIYPPSSCLATRIPFGEEITAENLKKIAESETFLREKGIRGILRVRLSGRDAVIETERDETARAELYTVDLKTFGFSTITFQEYKTGGGNTWSKIEQ</sequence>